<name>A0ACB8Y2S3_ARCLA</name>
<organism evidence="1 2">
    <name type="scientific">Arctium lappa</name>
    <name type="common">Greater burdock</name>
    <name type="synonym">Lappa major</name>
    <dbReference type="NCBI Taxonomy" id="4217"/>
    <lineage>
        <taxon>Eukaryota</taxon>
        <taxon>Viridiplantae</taxon>
        <taxon>Streptophyta</taxon>
        <taxon>Embryophyta</taxon>
        <taxon>Tracheophyta</taxon>
        <taxon>Spermatophyta</taxon>
        <taxon>Magnoliopsida</taxon>
        <taxon>eudicotyledons</taxon>
        <taxon>Gunneridae</taxon>
        <taxon>Pentapetalae</taxon>
        <taxon>asterids</taxon>
        <taxon>campanulids</taxon>
        <taxon>Asterales</taxon>
        <taxon>Asteraceae</taxon>
        <taxon>Carduoideae</taxon>
        <taxon>Cardueae</taxon>
        <taxon>Arctiinae</taxon>
        <taxon>Arctium</taxon>
    </lineage>
</organism>
<accession>A0ACB8Y2S3</accession>
<protein>
    <submittedName>
        <fullName evidence="1">Uncharacterized protein</fullName>
    </submittedName>
</protein>
<evidence type="ECO:0000313" key="1">
    <source>
        <dbReference type="EMBL" id="KAI3677903.1"/>
    </source>
</evidence>
<proteinExistence type="predicted"/>
<evidence type="ECO:0000313" key="2">
    <source>
        <dbReference type="Proteomes" id="UP001055879"/>
    </source>
</evidence>
<dbReference type="Proteomes" id="UP001055879">
    <property type="component" value="Linkage Group LG14"/>
</dbReference>
<comment type="caution">
    <text evidence="1">The sequence shown here is derived from an EMBL/GenBank/DDBJ whole genome shotgun (WGS) entry which is preliminary data.</text>
</comment>
<dbReference type="EMBL" id="CM042060">
    <property type="protein sequence ID" value="KAI3677903.1"/>
    <property type="molecule type" value="Genomic_DNA"/>
</dbReference>
<gene>
    <name evidence="1" type="ORF">L6452_37177</name>
</gene>
<sequence length="126" mass="14289">MLSSSFMLKSHTIFSPPLLRKSGFWKHDPSFSLSDHTCEILFSRNICPETDTWNRISSLIYSSLTAFASSYISLLILRCFGGLGIGCRHVLTSWFIKFFPTPNRRDLMVVSSVFWTVGTIMEASLP</sequence>
<reference evidence="1 2" key="2">
    <citation type="journal article" date="2022" name="Mol. Ecol. Resour.">
        <title>The genomes of chicory, endive, great burdock and yacon provide insights into Asteraceae paleo-polyploidization history and plant inulin production.</title>
        <authorList>
            <person name="Fan W."/>
            <person name="Wang S."/>
            <person name="Wang H."/>
            <person name="Wang A."/>
            <person name="Jiang F."/>
            <person name="Liu H."/>
            <person name="Zhao H."/>
            <person name="Xu D."/>
            <person name="Zhang Y."/>
        </authorList>
    </citation>
    <scope>NUCLEOTIDE SEQUENCE [LARGE SCALE GENOMIC DNA]</scope>
    <source>
        <strain evidence="2">cv. Niubang</strain>
    </source>
</reference>
<reference evidence="2" key="1">
    <citation type="journal article" date="2022" name="Mol. Ecol. Resour.">
        <title>The genomes of chicory, endive, great burdock and yacon provide insights into Asteraceae palaeo-polyploidization history and plant inulin production.</title>
        <authorList>
            <person name="Fan W."/>
            <person name="Wang S."/>
            <person name="Wang H."/>
            <person name="Wang A."/>
            <person name="Jiang F."/>
            <person name="Liu H."/>
            <person name="Zhao H."/>
            <person name="Xu D."/>
            <person name="Zhang Y."/>
        </authorList>
    </citation>
    <scope>NUCLEOTIDE SEQUENCE [LARGE SCALE GENOMIC DNA]</scope>
    <source>
        <strain evidence="2">cv. Niubang</strain>
    </source>
</reference>
<keyword evidence="2" id="KW-1185">Reference proteome</keyword>